<dbReference type="Pfam" id="PF00582">
    <property type="entry name" value="Usp"/>
    <property type="match status" value="1"/>
</dbReference>
<accession>D5AD00</accession>
<dbReference type="InterPro" id="IPR014729">
    <property type="entry name" value="Rossmann-like_a/b/a_fold"/>
</dbReference>
<evidence type="ECO:0000313" key="2">
    <source>
        <dbReference type="EMBL" id="ADE77419.1"/>
    </source>
</evidence>
<protein>
    <recommendedName>
        <fullName evidence="1">UspA domain-containing protein</fullName>
    </recommendedName>
</protein>
<sequence>MAEVKKIMVAVDDSECSHHALQWALSNLHLYGSDVSLVVFHAQPLAVFNSAATMGVTSPELIEIIVNQQRQVSEAILARAKEMCAQKNVTVETVSEIGDPKDGICDAIDKLQVDLLIIGSHGYGMLKRAFLGSVSNYCVLHAKCPVLVTKKPS</sequence>
<dbReference type="PANTHER" id="PTHR31964:SF113">
    <property type="entry name" value="USPA DOMAIN-CONTAINING PROTEIN"/>
    <property type="match status" value="1"/>
</dbReference>
<dbReference type="EMBL" id="BT124146">
    <property type="protein sequence ID" value="ADE77419.1"/>
    <property type="molecule type" value="mRNA"/>
</dbReference>
<feature type="domain" description="UspA" evidence="1">
    <location>
        <begin position="4"/>
        <end position="150"/>
    </location>
</feature>
<dbReference type="InterPro" id="IPR006015">
    <property type="entry name" value="Universal_stress_UspA"/>
</dbReference>
<reference evidence="2" key="1">
    <citation type="submission" date="2010-04" db="EMBL/GenBank/DDBJ databases">
        <authorList>
            <person name="Reid K.E."/>
            <person name="Liao N."/>
            <person name="Chan S."/>
            <person name="Docking R."/>
            <person name="Taylor G."/>
            <person name="Moore R."/>
            <person name="Mayo M."/>
            <person name="Munro S."/>
            <person name="King J."/>
            <person name="Yanchuk A."/>
            <person name="Holt R."/>
            <person name="Jones S."/>
            <person name="Marra M."/>
            <person name="Ritland C.E."/>
            <person name="Ritland K."/>
            <person name="Bohlmann J."/>
        </authorList>
    </citation>
    <scope>NUCLEOTIDE SEQUENCE</scope>
    <source>
        <tissue evidence="2">Bud</tissue>
    </source>
</reference>
<dbReference type="InterPro" id="IPR006016">
    <property type="entry name" value="UspA"/>
</dbReference>
<dbReference type="SUPFAM" id="SSF52402">
    <property type="entry name" value="Adenine nucleotide alpha hydrolases-like"/>
    <property type="match status" value="1"/>
</dbReference>
<dbReference type="AlphaFoldDB" id="D5AD00"/>
<evidence type="ECO:0000259" key="1">
    <source>
        <dbReference type="Pfam" id="PF00582"/>
    </source>
</evidence>
<dbReference type="PRINTS" id="PR01438">
    <property type="entry name" value="UNVRSLSTRESS"/>
</dbReference>
<dbReference type="PANTHER" id="PTHR31964">
    <property type="entry name" value="ADENINE NUCLEOTIDE ALPHA HYDROLASES-LIKE SUPERFAMILY PROTEIN"/>
    <property type="match status" value="1"/>
</dbReference>
<dbReference type="Gene3D" id="3.40.50.620">
    <property type="entry name" value="HUPs"/>
    <property type="match status" value="1"/>
</dbReference>
<dbReference type="CDD" id="cd23659">
    <property type="entry name" value="USP_At3g01520-like"/>
    <property type="match status" value="1"/>
</dbReference>
<organism evidence="2">
    <name type="scientific">Picea sitchensis</name>
    <name type="common">Sitka spruce</name>
    <name type="synonym">Pinus sitchensis</name>
    <dbReference type="NCBI Taxonomy" id="3332"/>
    <lineage>
        <taxon>Eukaryota</taxon>
        <taxon>Viridiplantae</taxon>
        <taxon>Streptophyta</taxon>
        <taxon>Embryophyta</taxon>
        <taxon>Tracheophyta</taxon>
        <taxon>Spermatophyta</taxon>
        <taxon>Pinopsida</taxon>
        <taxon>Pinidae</taxon>
        <taxon>Conifers I</taxon>
        <taxon>Pinales</taxon>
        <taxon>Pinaceae</taxon>
        <taxon>Picea</taxon>
    </lineage>
</organism>
<proteinExistence type="evidence at transcript level"/>
<name>D5AD00_PICSI</name>